<sequence>MFIVWNNMKHLDDAVVKMKRREHRRINFKNMLIGLLFGLIFLLWSIGIMIAYSELEHKEYYTTAALLFSSTDIAQMQRKMKTKKAKYK</sequence>
<evidence type="ECO:0000313" key="2">
    <source>
        <dbReference type="Proteomes" id="UP000887540"/>
    </source>
</evidence>
<keyword evidence="1" id="KW-0472">Membrane</keyword>
<protein>
    <submittedName>
        <fullName evidence="3">Uncharacterized protein</fullName>
    </submittedName>
</protein>
<dbReference type="AlphaFoldDB" id="A0A914DWI8"/>
<keyword evidence="1" id="KW-0812">Transmembrane</keyword>
<feature type="transmembrane region" description="Helical" evidence="1">
    <location>
        <begin position="28"/>
        <end position="53"/>
    </location>
</feature>
<dbReference type="Proteomes" id="UP000887540">
    <property type="component" value="Unplaced"/>
</dbReference>
<organism evidence="2 3">
    <name type="scientific">Acrobeloides nanus</name>
    <dbReference type="NCBI Taxonomy" id="290746"/>
    <lineage>
        <taxon>Eukaryota</taxon>
        <taxon>Metazoa</taxon>
        <taxon>Ecdysozoa</taxon>
        <taxon>Nematoda</taxon>
        <taxon>Chromadorea</taxon>
        <taxon>Rhabditida</taxon>
        <taxon>Tylenchina</taxon>
        <taxon>Cephalobomorpha</taxon>
        <taxon>Cephaloboidea</taxon>
        <taxon>Cephalobidae</taxon>
        <taxon>Acrobeloides</taxon>
    </lineage>
</organism>
<reference evidence="3" key="1">
    <citation type="submission" date="2022-11" db="UniProtKB">
        <authorList>
            <consortium name="WormBaseParasite"/>
        </authorList>
    </citation>
    <scope>IDENTIFICATION</scope>
</reference>
<evidence type="ECO:0000313" key="3">
    <source>
        <dbReference type="WBParaSite" id="ACRNAN_scaffold4299.g16714.t1"/>
    </source>
</evidence>
<name>A0A914DWI8_9BILA</name>
<dbReference type="WBParaSite" id="ACRNAN_scaffold4299.g16714.t1">
    <property type="protein sequence ID" value="ACRNAN_scaffold4299.g16714.t1"/>
    <property type="gene ID" value="ACRNAN_scaffold4299.g16714"/>
</dbReference>
<keyword evidence="2" id="KW-1185">Reference proteome</keyword>
<keyword evidence="1" id="KW-1133">Transmembrane helix</keyword>
<accession>A0A914DWI8</accession>
<evidence type="ECO:0000256" key="1">
    <source>
        <dbReference type="SAM" id="Phobius"/>
    </source>
</evidence>
<proteinExistence type="predicted"/>